<dbReference type="Pfam" id="PF06920">
    <property type="entry name" value="DHR-2_Lobe_A"/>
    <property type="match status" value="1"/>
</dbReference>
<dbReference type="Pfam" id="PF20421">
    <property type="entry name" value="DHR-2_Lobe_C"/>
    <property type="match status" value="1"/>
</dbReference>
<gene>
    <name evidence="4" type="ORF">TRFO_06850</name>
</gene>
<dbReference type="Gene3D" id="1.20.58.740">
    <property type="match status" value="1"/>
</dbReference>
<evidence type="ECO:0000256" key="2">
    <source>
        <dbReference type="PROSITE-ProRule" id="PRU00984"/>
    </source>
</evidence>
<evidence type="ECO:0000259" key="3">
    <source>
        <dbReference type="PROSITE" id="PS51651"/>
    </source>
</evidence>
<dbReference type="GO" id="GO:0007264">
    <property type="term" value="P:small GTPase-mediated signal transduction"/>
    <property type="evidence" value="ECO:0007669"/>
    <property type="project" value="InterPro"/>
</dbReference>
<dbReference type="InterPro" id="IPR043162">
    <property type="entry name" value="DOCK_C_lobe_C"/>
</dbReference>
<dbReference type="InterPro" id="IPR026791">
    <property type="entry name" value="DOCK"/>
</dbReference>
<dbReference type="InterPro" id="IPR027357">
    <property type="entry name" value="DOCKER_dom"/>
</dbReference>
<dbReference type="Pfam" id="PF20422">
    <property type="entry name" value="DHR-2_Lobe_B"/>
    <property type="match status" value="1"/>
</dbReference>
<organism evidence="4 5">
    <name type="scientific">Tritrichomonas foetus</name>
    <dbReference type="NCBI Taxonomy" id="1144522"/>
    <lineage>
        <taxon>Eukaryota</taxon>
        <taxon>Metamonada</taxon>
        <taxon>Parabasalia</taxon>
        <taxon>Tritrichomonadida</taxon>
        <taxon>Tritrichomonadidae</taxon>
        <taxon>Tritrichomonas</taxon>
    </lineage>
</organism>
<dbReference type="PANTHER" id="PTHR23317">
    <property type="entry name" value="DEDICATOR OF CYTOKINESIS DOCK"/>
    <property type="match status" value="1"/>
</dbReference>
<dbReference type="InterPro" id="IPR035892">
    <property type="entry name" value="C2_domain_sf"/>
</dbReference>
<dbReference type="GO" id="GO:0005085">
    <property type="term" value="F:guanyl-nucleotide exchange factor activity"/>
    <property type="evidence" value="ECO:0007669"/>
    <property type="project" value="UniProtKB-KW"/>
</dbReference>
<evidence type="ECO:0000313" key="4">
    <source>
        <dbReference type="EMBL" id="OHT03168.1"/>
    </source>
</evidence>
<protein>
    <recommendedName>
        <fullName evidence="3">DOCKER domain-containing protein</fullName>
    </recommendedName>
</protein>
<name>A0A1J4JXI0_9EUKA</name>
<dbReference type="Gene3D" id="2.60.40.150">
    <property type="entry name" value="C2 domain"/>
    <property type="match status" value="1"/>
</dbReference>
<dbReference type="InterPro" id="IPR046770">
    <property type="entry name" value="DOCKER_Lobe_B"/>
</dbReference>
<dbReference type="PANTHER" id="PTHR23317:SF76">
    <property type="entry name" value="LD20667P"/>
    <property type="match status" value="1"/>
</dbReference>
<evidence type="ECO:0000256" key="1">
    <source>
        <dbReference type="ARBA" id="ARBA00022658"/>
    </source>
</evidence>
<keyword evidence="5" id="KW-1185">Reference proteome</keyword>
<evidence type="ECO:0000313" key="5">
    <source>
        <dbReference type="Proteomes" id="UP000179807"/>
    </source>
</evidence>
<dbReference type="EMBL" id="MLAK01000838">
    <property type="protein sequence ID" value="OHT03168.1"/>
    <property type="molecule type" value="Genomic_DNA"/>
</dbReference>
<dbReference type="InterPro" id="IPR046769">
    <property type="entry name" value="DOCKER_Lobe_A"/>
</dbReference>
<accession>A0A1J4JXI0</accession>
<dbReference type="InterPro" id="IPR046773">
    <property type="entry name" value="DOCKER_Lobe_C"/>
</dbReference>
<dbReference type="Proteomes" id="UP000179807">
    <property type="component" value="Unassembled WGS sequence"/>
</dbReference>
<dbReference type="GeneID" id="94828042"/>
<reference evidence="4" key="1">
    <citation type="submission" date="2016-10" db="EMBL/GenBank/DDBJ databases">
        <authorList>
            <person name="Benchimol M."/>
            <person name="Almeida L.G."/>
            <person name="Vasconcelos A.T."/>
            <person name="Perreira-Neves A."/>
            <person name="Rosa I.A."/>
            <person name="Tasca T."/>
            <person name="Bogo M.R."/>
            <person name="de Souza W."/>
        </authorList>
    </citation>
    <scope>NUCLEOTIDE SEQUENCE [LARGE SCALE GENOMIC DNA]</scope>
    <source>
        <strain evidence="4">K</strain>
    </source>
</reference>
<dbReference type="OrthoDB" id="47328at2759"/>
<dbReference type="VEuPathDB" id="TrichDB:TRFO_06850"/>
<dbReference type="InterPro" id="IPR027007">
    <property type="entry name" value="C2_DOCK-type_domain"/>
</dbReference>
<comment type="caution">
    <text evidence="4">The sequence shown here is derived from an EMBL/GenBank/DDBJ whole genome shotgun (WGS) entry which is preliminary data.</text>
</comment>
<dbReference type="Gene3D" id="1.25.40.410">
    <property type="match status" value="1"/>
</dbReference>
<sequence>MLSKSGINHLNILKISEKLLMQFSELYNDFVKEMRIEIIVDQLKVLFFTFFKIVLNKLQNSYHMSEISTKEDSYIAHWLNRHANLFDGFGTERSCVQAACDSEQWTNKDIPVGIRHACADFFSSTSLITKRDYNYTRFENPDAQDIPPAYEKFKSTPDENLQYSLSDQLKHSDPISAIVPPKKLQDLMDPRSPLIKIQEPNMEYITLELDKVSSPVGIIEPIIISAFVFDSVAGRAVTEQWKVGSNGLLTDALLKNPAFKSYVDGPKTASFAIKRPKTSVVETESLTNGLYFIILLNRAMMPKAGAKVNEFYTSPKDANKKKAEVVIKEMNTDGTVVTFAYAAMQIQDILKNTDDRVLVFDQIVETDRVDDEFLQHKLTKVRKHPVYYPIVIAMNLKFGLHGTPMEYFYPVNPYFSLKFENKMFMKLKSLVFSMKNAMKAKNVVVKILFVERGNNLPVFRNRQTEYITNVQHHVTQCLFQEDVVMFLPDYITTTMNIVFQFYNVDGKKKNFMKIFGEASFPVTADGLIRTNGEYKIPVFIDQNRGDLKNILTIELVSHSTINSPSQAVTELLKSNYSEQSIPPYQQIIPFLPPVLDLVIQNICQSNQEAFKMLISIVDIFPINDHDTRYPPFAQMYDKQIIQPCDHLRFYVNYCALRKVDPSLFYSSFLYNWYLLTKEPSIVNDAARKDLRSCPFLIDLLLKCLVTDKKRICRDEFTELILNLQKSILDCATQDPAINSVGNRINHFLALLYKDLFEFADKGVILNLVRNHVSLFSLRLSELHRILFVDFLSCLFSTKAFIYCCIPIKENNPYSSVFATHFIPKIEEGLATADFTNRVFSIIFKLLTYFSSEELQIISPAIEKTIILIGRHYPILREYESVNNYIFLFIVALYCIQYYDYDSISQEFADCCRFILEISNAEIDTEPALLGLVGESDSLGPKNSTFIQTIQQSQPDIPTISTKETWQHLAFVAQLTCLSITIVNHSIYTFSYLLCTLYKIRVSDAIYEFLTRSAELFLDDEIENIFLSKHSRVSRLFAYVLKNLTDHNWWVIDRLFANEFNSYGTNNRCKAFSRYALWKYKMNKEKLAHLEKSSFFSTAKEYYDLVYYIDSFDQNDDNNYELIAEGLLKLADFFLPSPDSRIHILMDISKLHFKYNFNYEGIVAQVDTMALICESLYQIDNIPSIFAHKNHPALDFVELCPYALHEVFPDELMNDLPYIPGFATTYYFSECGILYLYNNCMNQCKKFELNEFMAKCHQLFRPLLEYRHLWSALGNSFKINSVLIDVNGENNLKELGSYYRIEYQTGETYITRETQFPNLWQVSEKMRNKAKKLSGGKQVVVINDGEDLSKTKKDPMMFYVHVKAVEPYFGNEDKSLRATTFDMNRNISSFYFDLPYSMDGKNSIEHLWLHRTVLTVPDLMPNIVSRIQVPPENIQNIKFSPIEYSIQSLTQQVEKISEFTNKGDFKSLQPLIQGSLLTQVNEGPKKMAEVFLNSTKEDPKLQMQLRELFRKFLDTNETAVSKHGQFVKNNPAFSSLQEELENGMKRLSSAIQPYLK</sequence>
<proteinExistence type="inferred from homology"/>
<dbReference type="Pfam" id="PF14429">
    <property type="entry name" value="DOCK-C2"/>
    <property type="match status" value="1"/>
</dbReference>
<feature type="domain" description="DOCKER" evidence="3">
    <location>
        <begin position="1131"/>
        <end position="1555"/>
    </location>
</feature>
<dbReference type="RefSeq" id="XP_068356304.1">
    <property type="nucleotide sequence ID" value="XM_068493338.1"/>
</dbReference>
<comment type="similarity">
    <text evidence="2">Belongs to the DOCK family.</text>
</comment>
<dbReference type="InterPro" id="IPR043161">
    <property type="entry name" value="DOCK_C_lobe_A"/>
</dbReference>
<dbReference type="PROSITE" id="PS51651">
    <property type="entry name" value="DOCKER"/>
    <property type="match status" value="1"/>
</dbReference>
<keyword evidence="1" id="KW-0344">Guanine-nucleotide releasing factor</keyword>